<dbReference type="SMART" id="SM00271">
    <property type="entry name" value="DnaJ"/>
    <property type="match status" value="1"/>
</dbReference>
<dbReference type="EMBL" id="VCGU01000008">
    <property type="protein sequence ID" value="TRY71839.1"/>
    <property type="molecule type" value="Genomic_DNA"/>
</dbReference>
<evidence type="ECO:0000313" key="4">
    <source>
        <dbReference type="EMBL" id="TRY71839.1"/>
    </source>
</evidence>
<gene>
    <name evidence="4" type="ORF">TCAL_06106</name>
</gene>
<dbReference type="InterPro" id="IPR001623">
    <property type="entry name" value="DnaJ_domain"/>
</dbReference>
<dbReference type="InterPro" id="IPR036869">
    <property type="entry name" value="J_dom_sf"/>
</dbReference>
<organism evidence="4 5">
    <name type="scientific">Tigriopus californicus</name>
    <name type="common">Marine copepod</name>
    <dbReference type="NCBI Taxonomy" id="6832"/>
    <lineage>
        <taxon>Eukaryota</taxon>
        <taxon>Metazoa</taxon>
        <taxon>Ecdysozoa</taxon>
        <taxon>Arthropoda</taxon>
        <taxon>Crustacea</taxon>
        <taxon>Multicrustacea</taxon>
        <taxon>Hexanauplia</taxon>
        <taxon>Copepoda</taxon>
        <taxon>Harpacticoida</taxon>
        <taxon>Harpacticidae</taxon>
        <taxon>Tigriopus</taxon>
    </lineage>
</organism>
<sequence length="302" mass="34463">MNVDSILNYERDPSEDFYKLLGCDRSSTQEQIITEFKTRAKKCHPDKARINNPNDPDALNEEKLPGKTDEFQLLHQAKSVLTNPEERRKYDKWLDSGLSMSYKQWKGMRESVHTSMHWATPKTTGRMLEDPALREDQDEEEEEEIDIELKGKSSITEDEDGDPSEMPSLPRSVSKPPLKRTLAKATSVDGEPDDEVYYSPTDVNAMGLKVNPPPKDWGWDDPGWFEKNLKNALPKPPVSVSANQTSGNGTTPKTIRGVTERLLEDRRQQFADGRQDSSVSSVVIMGRVSDMEMRRKFRNFEI</sequence>
<dbReference type="PANTHER" id="PTHR44500">
    <property type="entry name" value="DNAJ HOMOLOG SUBFAMILY C MEMBER 12"/>
    <property type="match status" value="1"/>
</dbReference>
<dbReference type="SUPFAM" id="SSF46565">
    <property type="entry name" value="Chaperone J-domain"/>
    <property type="match status" value="1"/>
</dbReference>
<dbReference type="Gene3D" id="1.10.287.110">
    <property type="entry name" value="DnaJ domain"/>
    <property type="match status" value="1"/>
</dbReference>
<dbReference type="PANTHER" id="PTHR44500:SF1">
    <property type="entry name" value="DNAJ HOMOLOG SUBFAMILY C MEMBER 12"/>
    <property type="match status" value="1"/>
</dbReference>
<feature type="compositionally biased region" description="Acidic residues" evidence="2">
    <location>
        <begin position="136"/>
        <end position="146"/>
    </location>
</feature>
<keyword evidence="1" id="KW-0143">Chaperone</keyword>
<keyword evidence="5" id="KW-1185">Reference proteome</keyword>
<feature type="compositionally biased region" description="Polar residues" evidence="2">
    <location>
        <begin position="240"/>
        <end position="253"/>
    </location>
</feature>
<dbReference type="PROSITE" id="PS50076">
    <property type="entry name" value="DNAJ_2"/>
    <property type="match status" value="1"/>
</dbReference>
<proteinExistence type="predicted"/>
<dbReference type="Proteomes" id="UP000318571">
    <property type="component" value="Chromosome 7"/>
</dbReference>
<dbReference type="AlphaFoldDB" id="A0A553P2D0"/>
<dbReference type="OMA" id="PDKARIN"/>
<dbReference type="OrthoDB" id="436519at2759"/>
<dbReference type="PRINTS" id="PR00625">
    <property type="entry name" value="JDOMAIN"/>
</dbReference>
<protein>
    <recommendedName>
        <fullName evidence="3">J domain-containing protein</fullName>
    </recommendedName>
</protein>
<reference evidence="4 5" key="1">
    <citation type="journal article" date="2018" name="Nat. Ecol. Evol.">
        <title>Genomic signatures of mitonuclear coevolution across populations of Tigriopus californicus.</title>
        <authorList>
            <person name="Barreto F.S."/>
            <person name="Watson E.T."/>
            <person name="Lima T.G."/>
            <person name="Willett C.S."/>
            <person name="Edmands S."/>
            <person name="Li W."/>
            <person name="Burton R.S."/>
        </authorList>
    </citation>
    <scope>NUCLEOTIDE SEQUENCE [LARGE SCALE GENOMIC DNA]</scope>
    <source>
        <strain evidence="4 5">San Diego</strain>
    </source>
</reference>
<feature type="region of interest" description="Disordered" evidence="2">
    <location>
        <begin position="123"/>
        <end position="199"/>
    </location>
</feature>
<comment type="caution">
    <text evidence="4">The sequence shown here is derived from an EMBL/GenBank/DDBJ whole genome shotgun (WGS) entry which is preliminary data.</text>
</comment>
<accession>A0A553P2D0</accession>
<feature type="region of interest" description="Disordered" evidence="2">
    <location>
        <begin position="42"/>
        <end position="63"/>
    </location>
</feature>
<dbReference type="Pfam" id="PF00226">
    <property type="entry name" value="DnaJ"/>
    <property type="match status" value="1"/>
</dbReference>
<name>A0A553P2D0_TIGCA</name>
<evidence type="ECO:0000259" key="3">
    <source>
        <dbReference type="PROSITE" id="PS50076"/>
    </source>
</evidence>
<dbReference type="STRING" id="6832.A0A553P2D0"/>
<evidence type="ECO:0000256" key="2">
    <source>
        <dbReference type="SAM" id="MobiDB-lite"/>
    </source>
</evidence>
<dbReference type="GO" id="GO:0005737">
    <property type="term" value="C:cytoplasm"/>
    <property type="evidence" value="ECO:0007669"/>
    <property type="project" value="TreeGrafter"/>
</dbReference>
<evidence type="ECO:0000313" key="5">
    <source>
        <dbReference type="Proteomes" id="UP000318571"/>
    </source>
</evidence>
<dbReference type="CDD" id="cd06257">
    <property type="entry name" value="DnaJ"/>
    <property type="match status" value="1"/>
</dbReference>
<evidence type="ECO:0000256" key="1">
    <source>
        <dbReference type="ARBA" id="ARBA00023186"/>
    </source>
</evidence>
<feature type="domain" description="J" evidence="3">
    <location>
        <begin position="16"/>
        <end position="94"/>
    </location>
</feature>
<feature type="region of interest" description="Disordered" evidence="2">
    <location>
        <begin position="231"/>
        <end position="256"/>
    </location>
</feature>
<dbReference type="InterPro" id="IPR029827">
    <property type="entry name" value="JDP1-like"/>
</dbReference>